<dbReference type="RefSeq" id="WP_115167846.1">
    <property type="nucleotide sequence ID" value="NZ_CP077317.1"/>
</dbReference>
<evidence type="ECO:0000313" key="2">
    <source>
        <dbReference type="Proteomes" id="UP000254208"/>
    </source>
</evidence>
<proteinExistence type="predicted"/>
<accession>A0A379FVM4</accession>
<gene>
    <name evidence="1" type="ORF">NCTC11801_03723</name>
</gene>
<dbReference type="EMBL" id="UGTZ01000001">
    <property type="protein sequence ID" value="SUC32721.1"/>
    <property type="molecule type" value="Genomic_DNA"/>
</dbReference>
<dbReference type="InterPro" id="IPR035232">
    <property type="entry name" value="DUF5347"/>
</dbReference>
<dbReference type="Proteomes" id="UP000254208">
    <property type="component" value="Unassembled WGS sequence"/>
</dbReference>
<reference evidence="1 2" key="1">
    <citation type="submission" date="2018-06" db="EMBL/GenBank/DDBJ databases">
        <authorList>
            <consortium name="Pathogen Informatics"/>
            <person name="Doyle S."/>
        </authorList>
    </citation>
    <scope>NUCLEOTIDE SEQUENCE [LARGE SCALE GENOMIC DNA]</scope>
    <source>
        <strain evidence="1 2">NCTC11801</strain>
    </source>
</reference>
<dbReference type="Pfam" id="PF17282">
    <property type="entry name" value="DUF5347"/>
    <property type="match status" value="1"/>
</dbReference>
<dbReference type="AlphaFoldDB" id="A0A379FVM4"/>
<name>A0A379FVM4_PRORE</name>
<evidence type="ECO:0000313" key="1">
    <source>
        <dbReference type="EMBL" id="SUC32721.1"/>
    </source>
</evidence>
<evidence type="ECO:0008006" key="3">
    <source>
        <dbReference type="Google" id="ProtNLM"/>
    </source>
</evidence>
<protein>
    <recommendedName>
        <fullName evidence="3">DUF5347 domain-containing protein</fullName>
    </recommendedName>
</protein>
<organism evidence="1 2">
    <name type="scientific">Providencia rettgeri</name>
    <dbReference type="NCBI Taxonomy" id="587"/>
    <lineage>
        <taxon>Bacteria</taxon>
        <taxon>Pseudomonadati</taxon>
        <taxon>Pseudomonadota</taxon>
        <taxon>Gammaproteobacteria</taxon>
        <taxon>Enterobacterales</taxon>
        <taxon>Morganellaceae</taxon>
        <taxon>Providencia</taxon>
    </lineage>
</organism>
<dbReference type="GeneID" id="93674361"/>
<sequence length="116" mass="13845">MHQNPIELEQRVQYMQLDQRINGLNKTSEIKSKHFGLKNDELKYFIKEMRDRFNEHHEENKKFLGVIFYMANIDKSRHDCQFEDLTTKEIFNIVKAINHIKAISAFLPKNLALPLN</sequence>